<feature type="compositionally biased region" description="Basic and acidic residues" evidence="1">
    <location>
        <begin position="73"/>
        <end position="82"/>
    </location>
</feature>
<dbReference type="AlphaFoldDB" id="A0A0S3AKJ7"/>
<dbReference type="RefSeq" id="WP_062559321.1">
    <property type="nucleotide sequence ID" value="NZ_CP013341.1"/>
</dbReference>
<evidence type="ECO:0000313" key="10">
    <source>
        <dbReference type="Proteomes" id="UP000244110"/>
    </source>
</evidence>
<dbReference type="KEGG" id="nur:ATY38_10870"/>
<dbReference type="EMBL" id="OCMU01000001">
    <property type="protein sequence ID" value="SOD19560.1"/>
    <property type="molecule type" value="Genomic_DNA"/>
</dbReference>
<protein>
    <submittedName>
        <fullName evidence="3">Uncharacterized protein</fullName>
    </submittedName>
</protein>
<keyword evidence="8" id="KW-1185">Reference proteome</keyword>
<organism evidence="3 10">
    <name type="scientific">Nitrosomonas ureae</name>
    <dbReference type="NCBI Taxonomy" id="44577"/>
    <lineage>
        <taxon>Bacteria</taxon>
        <taxon>Pseudomonadati</taxon>
        <taxon>Pseudomonadota</taxon>
        <taxon>Betaproteobacteria</taxon>
        <taxon>Nitrosomonadales</taxon>
        <taxon>Nitrosomonadaceae</taxon>
        <taxon>Nitrosomonas</taxon>
    </lineage>
</organism>
<evidence type="ECO:0000313" key="3">
    <source>
        <dbReference type="EMBL" id="PTQ85601.1"/>
    </source>
</evidence>
<evidence type="ECO:0000256" key="2">
    <source>
        <dbReference type="SAM" id="SignalP"/>
    </source>
</evidence>
<dbReference type="Proteomes" id="UP000219335">
    <property type="component" value="Unassembled WGS sequence"/>
</dbReference>
<dbReference type="EMBL" id="FOFX01000006">
    <property type="protein sequence ID" value="SEP83135.1"/>
    <property type="molecule type" value="Genomic_DNA"/>
</dbReference>
<reference evidence="6 9" key="3">
    <citation type="submission" date="2017-09" db="EMBL/GenBank/DDBJ databases">
        <authorList>
            <person name="Ehlers B."/>
            <person name="Leendertz F.H."/>
        </authorList>
    </citation>
    <scope>NUCLEOTIDE SEQUENCE [LARGE SCALE GENOMIC DNA]</scope>
    <source>
        <strain evidence="6 9">Nm42</strain>
    </source>
</reference>
<feature type="signal peptide" evidence="2">
    <location>
        <begin position="1"/>
        <end position="22"/>
    </location>
</feature>
<reference evidence="4 7" key="1">
    <citation type="submission" date="2016-10" db="EMBL/GenBank/DDBJ databases">
        <authorList>
            <person name="de Groot N.N."/>
        </authorList>
    </citation>
    <scope>NUCLEOTIDE SEQUENCE [LARGE SCALE GENOMIC DNA]</scope>
    <source>
        <strain evidence="4">Nm10</strain>
        <strain evidence="5 7">Nm9</strain>
    </source>
</reference>
<dbReference type="Proteomes" id="UP000181998">
    <property type="component" value="Unassembled WGS sequence"/>
</dbReference>
<dbReference type="STRING" id="44577.ATY38_10870"/>
<evidence type="ECO:0000313" key="5">
    <source>
        <dbReference type="EMBL" id="SEP83135.1"/>
    </source>
</evidence>
<evidence type="ECO:0000256" key="1">
    <source>
        <dbReference type="SAM" id="MobiDB-lite"/>
    </source>
</evidence>
<feature type="region of interest" description="Disordered" evidence="1">
    <location>
        <begin position="29"/>
        <end position="82"/>
    </location>
</feature>
<gene>
    <name evidence="3" type="ORF">C8R28_101375</name>
    <name evidence="4" type="ORF">SAMN05216406_1417</name>
    <name evidence="5" type="ORF">SAMN05421510_10066</name>
    <name evidence="6" type="ORF">SAMN06297164_2568</name>
</gene>
<keyword evidence="2" id="KW-0732">Signal</keyword>
<evidence type="ECO:0000313" key="7">
    <source>
        <dbReference type="Proteomes" id="UP000181998"/>
    </source>
</evidence>
<dbReference type="EMBL" id="FNLN01000041">
    <property type="protein sequence ID" value="SDU26658.1"/>
    <property type="molecule type" value="Genomic_DNA"/>
</dbReference>
<evidence type="ECO:0000313" key="6">
    <source>
        <dbReference type="EMBL" id="SOD19560.1"/>
    </source>
</evidence>
<evidence type="ECO:0000313" key="4">
    <source>
        <dbReference type="EMBL" id="SDU26658.1"/>
    </source>
</evidence>
<accession>A0A0S3AKJ7</accession>
<feature type="chain" id="PRO_5015044473" evidence="2">
    <location>
        <begin position="23"/>
        <end position="82"/>
    </location>
</feature>
<proteinExistence type="predicted"/>
<feature type="compositionally biased region" description="Basic and acidic residues" evidence="1">
    <location>
        <begin position="31"/>
        <end position="51"/>
    </location>
</feature>
<dbReference type="EMBL" id="QAOL01000013">
    <property type="protein sequence ID" value="PTQ85601.1"/>
    <property type="molecule type" value="Genomic_DNA"/>
</dbReference>
<reference evidence="3 10" key="4">
    <citation type="submission" date="2018-04" db="EMBL/GenBank/DDBJ databases">
        <title>Active sludge and wastewater microbial communities from Klosterneuburg, Austria.</title>
        <authorList>
            <person name="Wagner M."/>
        </authorList>
    </citation>
    <scope>NUCLEOTIDE SEQUENCE [LARGE SCALE GENOMIC DNA]</scope>
    <source>
        <strain evidence="3 10">Nm4</strain>
    </source>
</reference>
<sequence length="82" mass="9133">MINLLANGLIRALLFISVSAFAVEESQIQKNVDDSLKPKPAQDIHPIKKDSVTNQQNYDKNDAGVEIQEDIDPEKIDPTESK</sequence>
<name>A0A0S3AKJ7_9PROT</name>
<dbReference type="Proteomes" id="UP000182882">
    <property type="component" value="Unassembled WGS sequence"/>
</dbReference>
<evidence type="ECO:0000313" key="8">
    <source>
        <dbReference type="Proteomes" id="UP000182882"/>
    </source>
</evidence>
<reference evidence="8" key="2">
    <citation type="submission" date="2016-10" db="EMBL/GenBank/DDBJ databases">
        <authorList>
            <person name="Varghese N."/>
            <person name="Submissions S."/>
        </authorList>
    </citation>
    <scope>NUCLEOTIDE SEQUENCE [LARGE SCALE GENOMIC DNA]</scope>
    <source>
        <strain evidence="8">Nm10</strain>
    </source>
</reference>
<evidence type="ECO:0000313" key="9">
    <source>
        <dbReference type="Proteomes" id="UP000219335"/>
    </source>
</evidence>
<dbReference type="Proteomes" id="UP000244110">
    <property type="component" value="Unassembled WGS sequence"/>
</dbReference>